<evidence type="ECO:0000259" key="2">
    <source>
        <dbReference type="Pfam" id="PF12819"/>
    </source>
</evidence>
<evidence type="ECO:0000313" key="4">
    <source>
        <dbReference type="Proteomes" id="UP001189122"/>
    </source>
</evidence>
<sequence length="187" mass="21155">MTGIPLFRLFRFRDSNYTDSTTKIIYSPDALYIDTGENRRVSPETNLTGLFEYYKTSGASLMERGTATLRNFDGRNSPPTFDVYLGIHFWWTVPPDDFSRLEIIVVSPGESMQVCLVNKGGDAVHNGTGAENPTGFDLPLVNTSQALVLRGDRRDHGINGSRRSCSLRPSLFLPVYIYTRKYIHIYM</sequence>
<proteinExistence type="predicted"/>
<evidence type="ECO:0000256" key="1">
    <source>
        <dbReference type="ARBA" id="ARBA00004167"/>
    </source>
</evidence>
<evidence type="ECO:0000313" key="3">
    <source>
        <dbReference type="EMBL" id="CAA6675748.1"/>
    </source>
</evidence>
<comment type="subcellular location">
    <subcellularLocation>
        <location evidence="1">Membrane</location>
        <topology evidence="1">Single-pass membrane protein</topology>
    </subcellularLocation>
</comment>
<dbReference type="InterPro" id="IPR024788">
    <property type="entry name" value="Malectin-like_Carb-bd_dom"/>
</dbReference>
<dbReference type="Proteomes" id="UP001189122">
    <property type="component" value="Unassembled WGS sequence"/>
</dbReference>
<accession>A0ABN7EDR0</accession>
<comment type="caution">
    <text evidence="3">The sequence shown here is derived from an EMBL/GenBank/DDBJ whole genome shotgun (WGS) entry which is preliminary data.</text>
</comment>
<feature type="domain" description="Malectin-like" evidence="2">
    <location>
        <begin position="14"/>
        <end position="121"/>
    </location>
</feature>
<keyword evidence="4" id="KW-1185">Reference proteome</keyword>
<dbReference type="EMBL" id="CACRZD030000398">
    <property type="protein sequence ID" value="CAA6675748.1"/>
    <property type="molecule type" value="Genomic_DNA"/>
</dbReference>
<reference evidence="4" key="1">
    <citation type="journal article" date="2020" name="Sci. Rep.">
        <title>Chromosome-scale genome assembly for the duckweed Spirodela intermedia, integrating cytogenetic maps, PacBio and Oxford Nanopore libraries.</title>
        <authorList>
            <person name="Hoang P.T.N."/>
            <person name="Fiebig A."/>
            <person name="Novak P."/>
            <person name="Macas J."/>
            <person name="Cao H.X."/>
            <person name="Stepanenko A."/>
            <person name="Chen G."/>
            <person name="Borisjuk N."/>
            <person name="Scholz U."/>
            <person name="Schubert I."/>
        </authorList>
    </citation>
    <scope>NUCLEOTIDE SEQUENCE [LARGE SCALE GENOMIC DNA]</scope>
</reference>
<name>A0ABN7EDR0_SPIIN</name>
<protein>
    <recommendedName>
        <fullName evidence="2">Malectin-like domain-containing protein</fullName>
    </recommendedName>
</protein>
<organism evidence="3 4">
    <name type="scientific">Spirodela intermedia</name>
    <name type="common">Intermediate duckweed</name>
    <dbReference type="NCBI Taxonomy" id="51605"/>
    <lineage>
        <taxon>Eukaryota</taxon>
        <taxon>Viridiplantae</taxon>
        <taxon>Streptophyta</taxon>
        <taxon>Embryophyta</taxon>
        <taxon>Tracheophyta</taxon>
        <taxon>Spermatophyta</taxon>
        <taxon>Magnoliopsida</taxon>
        <taxon>Liliopsida</taxon>
        <taxon>Araceae</taxon>
        <taxon>Lemnoideae</taxon>
        <taxon>Spirodela</taxon>
    </lineage>
</organism>
<gene>
    <name evidence="3" type="ORF">SI7747_UN022090</name>
</gene>
<dbReference type="Pfam" id="PF12819">
    <property type="entry name" value="Malectin_like"/>
    <property type="match status" value="1"/>
</dbReference>